<evidence type="ECO:0000259" key="3">
    <source>
        <dbReference type="SMART" id="SM00079"/>
    </source>
</evidence>
<dbReference type="RefSeq" id="WP_200271966.1">
    <property type="nucleotide sequence ID" value="NZ_JAENIJ010000024.1"/>
</dbReference>
<keyword evidence="5" id="KW-1185">Reference proteome</keyword>
<dbReference type="CDD" id="cd13629">
    <property type="entry name" value="PBP2_Dsm1740"/>
    <property type="match status" value="1"/>
</dbReference>
<feature type="domain" description="Solute-binding protein family 3/N-terminal" evidence="2">
    <location>
        <begin position="24"/>
        <end position="245"/>
    </location>
</feature>
<dbReference type="SMART" id="SM00062">
    <property type="entry name" value="PBPb"/>
    <property type="match status" value="1"/>
</dbReference>
<keyword evidence="1" id="KW-0732">Signal</keyword>
<dbReference type="GO" id="GO:0016020">
    <property type="term" value="C:membrane"/>
    <property type="evidence" value="ECO:0007669"/>
    <property type="project" value="InterPro"/>
</dbReference>
<protein>
    <submittedName>
        <fullName evidence="4">Transporter substrate-binding domain-containing protein</fullName>
    </submittedName>
</protein>
<dbReference type="PROSITE" id="PS51257">
    <property type="entry name" value="PROKAR_LIPOPROTEIN"/>
    <property type="match status" value="1"/>
</dbReference>
<accession>A0A934VRW3</accession>
<dbReference type="GO" id="GO:0015276">
    <property type="term" value="F:ligand-gated monoatomic ion channel activity"/>
    <property type="evidence" value="ECO:0007669"/>
    <property type="project" value="InterPro"/>
</dbReference>
<proteinExistence type="predicted"/>
<dbReference type="PANTHER" id="PTHR35936:SF17">
    <property type="entry name" value="ARGININE-BINDING EXTRACELLULAR PROTEIN ARTP"/>
    <property type="match status" value="1"/>
</dbReference>
<organism evidence="4 5">
    <name type="scientific">Luteolibacter pohnpeiensis</name>
    <dbReference type="NCBI Taxonomy" id="454153"/>
    <lineage>
        <taxon>Bacteria</taxon>
        <taxon>Pseudomonadati</taxon>
        <taxon>Verrucomicrobiota</taxon>
        <taxon>Verrucomicrobiia</taxon>
        <taxon>Verrucomicrobiales</taxon>
        <taxon>Verrucomicrobiaceae</taxon>
        <taxon>Luteolibacter</taxon>
    </lineage>
</organism>
<dbReference type="Pfam" id="PF00497">
    <property type="entry name" value="SBP_bac_3"/>
    <property type="match status" value="1"/>
</dbReference>
<comment type="caution">
    <text evidence="4">The sequence shown here is derived from an EMBL/GenBank/DDBJ whole genome shotgun (WGS) entry which is preliminary data.</text>
</comment>
<dbReference type="SUPFAM" id="SSF53850">
    <property type="entry name" value="Periplasmic binding protein-like II"/>
    <property type="match status" value="1"/>
</dbReference>
<feature type="domain" description="Ionotropic glutamate receptor C-terminal" evidence="3">
    <location>
        <begin position="24"/>
        <end position="244"/>
    </location>
</feature>
<sequence length="259" mass="28489">MRLIFALLVLPFLLLGCKREADNTLRVGMELTYPPFETQDSAGNPAGVSVDIAKALAADLGRPLKIVPMEFQGLIPALKTGTIDMVISSMTATDSRRQSIDFSEPYAFTCLALLVAKDSNIQSVEDLKAPGRRIAVKSSTTGESWATEHLPNAKRTAFSDDAACVLEVAQGRADAFIYDQLSILRYHKKNPDTTRAILQPFTEEGWAVGIAKNHPELLSQTNAFLTKFRADGGLEKLVEKYLAQEKAEMESLNLQFPLR</sequence>
<evidence type="ECO:0000259" key="2">
    <source>
        <dbReference type="SMART" id="SM00062"/>
    </source>
</evidence>
<dbReference type="PANTHER" id="PTHR35936">
    <property type="entry name" value="MEMBRANE-BOUND LYTIC MUREIN TRANSGLYCOSYLASE F"/>
    <property type="match status" value="1"/>
</dbReference>
<evidence type="ECO:0000313" key="4">
    <source>
        <dbReference type="EMBL" id="MBK1883626.1"/>
    </source>
</evidence>
<dbReference type="InterPro" id="IPR001320">
    <property type="entry name" value="Iontro_rcpt_C"/>
</dbReference>
<dbReference type="AlphaFoldDB" id="A0A934VRW3"/>
<dbReference type="SMART" id="SM00079">
    <property type="entry name" value="PBPe"/>
    <property type="match status" value="1"/>
</dbReference>
<dbReference type="Proteomes" id="UP000603141">
    <property type="component" value="Unassembled WGS sequence"/>
</dbReference>
<dbReference type="Gene3D" id="3.40.190.10">
    <property type="entry name" value="Periplasmic binding protein-like II"/>
    <property type="match status" value="2"/>
</dbReference>
<dbReference type="InterPro" id="IPR001638">
    <property type="entry name" value="Solute-binding_3/MltF_N"/>
</dbReference>
<reference evidence="4" key="1">
    <citation type="submission" date="2021-01" db="EMBL/GenBank/DDBJ databases">
        <title>Modified the classification status of verrucomicrobia.</title>
        <authorList>
            <person name="Feng X."/>
        </authorList>
    </citation>
    <scope>NUCLEOTIDE SEQUENCE</scope>
    <source>
        <strain evidence="4">KCTC 22041</strain>
    </source>
</reference>
<name>A0A934VRW3_9BACT</name>
<evidence type="ECO:0000313" key="5">
    <source>
        <dbReference type="Proteomes" id="UP000603141"/>
    </source>
</evidence>
<dbReference type="EMBL" id="JAENIJ010000024">
    <property type="protein sequence ID" value="MBK1883626.1"/>
    <property type="molecule type" value="Genomic_DNA"/>
</dbReference>
<evidence type="ECO:0000256" key="1">
    <source>
        <dbReference type="ARBA" id="ARBA00022729"/>
    </source>
</evidence>
<gene>
    <name evidence="4" type="ORF">JIN85_14480</name>
</gene>